<dbReference type="Proteomes" id="UP001596388">
    <property type="component" value="Unassembled WGS sequence"/>
</dbReference>
<dbReference type="GeneID" id="79268653"/>
<evidence type="ECO:0000313" key="3">
    <source>
        <dbReference type="EMBL" id="MFC7097438.1"/>
    </source>
</evidence>
<evidence type="ECO:0008006" key="5">
    <source>
        <dbReference type="Google" id="ProtNLM"/>
    </source>
</evidence>
<evidence type="ECO:0000313" key="4">
    <source>
        <dbReference type="Proteomes" id="UP001596388"/>
    </source>
</evidence>
<reference evidence="3 4" key="1">
    <citation type="journal article" date="2019" name="Int. J. Syst. Evol. Microbiol.">
        <title>The Global Catalogue of Microorganisms (GCM) 10K type strain sequencing project: providing services to taxonomists for standard genome sequencing and annotation.</title>
        <authorList>
            <consortium name="The Broad Institute Genomics Platform"/>
            <consortium name="The Broad Institute Genome Sequencing Center for Infectious Disease"/>
            <person name="Wu L."/>
            <person name="Ma J."/>
        </authorList>
    </citation>
    <scope>NUCLEOTIDE SEQUENCE [LARGE SCALE GENOMIC DNA]</scope>
    <source>
        <strain evidence="3 4">DT55</strain>
    </source>
</reference>
<dbReference type="RefSeq" id="WP_276238085.1">
    <property type="nucleotide sequence ID" value="NZ_CP119989.1"/>
</dbReference>
<dbReference type="AlphaFoldDB" id="A0ABD5WZR1"/>
<sequence>MQPPSRLVVALVVLVCVTSAMWAGVAAAGTTGAAGAGSLAGGAPATHSFVQFNVSAVETDPGGAVAARVTFHNAYGAVFAVTGPDGFRYEAELSPVGGVQTVVRFDTAAAGRGDPGALTAVDGVVANATVTGASRASLPAGTYNVTLATGGVVRDSMPLRVGDADGTPPQAMAAQPTRTPGGPTAVGDDTAGESRAAAPGLGVGSAFGALVVAAVATLGLVRRRR</sequence>
<keyword evidence="4" id="KW-1185">Reference proteome</keyword>
<keyword evidence="2" id="KW-1133">Transmembrane helix</keyword>
<organism evidence="3 4">
    <name type="scientific">Halobaculum marinum</name>
    <dbReference type="NCBI Taxonomy" id="3031996"/>
    <lineage>
        <taxon>Archaea</taxon>
        <taxon>Methanobacteriati</taxon>
        <taxon>Methanobacteriota</taxon>
        <taxon>Stenosarchaea group</taxon>
        <taxon>Halobacteria</taxon>
        <taxon>Halobacteriales</taxon>
        <taxon>Haloferacaceae</taxon>
        <taxon>Halobaculum</taxon>
    </lineage>
</organism>
<evidence type="ECO:0000256" key="2">
    <source>
        <dbReference type="SAM" id="Phobius"/>
    </source>
</evidence>
<comment type="caution">
    <text evidence="3">The sequence shown here is derived from an EMBL/GenBank/DDBJ whole genome shotgun (WGS) entry which is preliminary data.</text>
</comment>
<keyword evidence="2" id="KW-0472">Membrane</keyword>
<keyword evidence="2" id="KW-0812">Transmembrane</keyword>
<proteinExistence type="predicted"/>
<gene>
    <name evidence="3" type="ORF">ACFQKD_08980</name>
</gene>
<dbReference type="EMBL" id="JBHTAG010000003">
    <property type="protein sequence ID" value="MFC7097438.1"/>
    <property type="molecule type" value="Genomic_DNA"/>
</dbReference>
<accession>A0ABD5WZR1</accession>
<evidence type="ECO:0000256" key="1">
    <source>
        <dbReference type="SAM" id="MobiDB-lite"/>
    </source>
</evidence>
<protein>
    <recommendedName>
        <fullName evidence="5">PGF-CTERM protein</fullName>
    </recommendedName>
</protein>
<name>A0ABD5WZR1_9EURY</name>
<feature type="transmembrane region" description="Helical" evidence="2">
    <location>
        <begin position="201"/>
        <end position="221"/>
    </location>
</feature>
<feature type="region of interest" description="Disordered" evidence="1">
    <location>
        <begin position="163"/>
        <end position="193"/>
    </location>
</feature>